<evidence type="ECO:0000256" key="1">
    <source>
        <dbReference type="SAM" id="MobiDB-lite"/>
    </source>
</evidence>
<dbReference type="EMBL" id="UOFX01000019">
    <property type="protein sequence ID" value="VAX06817.1"/>
    <property type="molecule type" value="Genomic_DNA"/>
</dbReference>
<feature type="region of interest" description="Disordered" evidence="1">
    <location>
        <begin position="184"/>
        <end position="223"/>
    </location>
</feature>
<feature type="region of interest" description="Disordered" evidence="1">
    <location>
        <begin position="37"/>
        <end position="86"/>
    </location>
</feature>
<reference evidence="2" key="1">
    <citation type="submission" date="2018-06" db="EMBL/GenBank/DDBJ databases">
        <authorList>
            <person name="Zhirakovskaya E."/>
        </authorList>
    </citation>
    <scope>NUCLEOTIDE SEQUENCE</scope>
</reference>
<protein>
    <submittedName>
        <fullName evidence="2">Uncharacterized protein</fullName>
    </submittedName>
</protein>
<accession>A0A3B1BQ85</accession>
<evidence type="ECO:0000313" key="2">
    <source>
        <dbReference type="EMBL" id="VAX06817.1"/>
    </source>
</evidence>
<proteinExistence type="predicted"/>
<sequence length="223" mass="24464">MLVSCGLIVAEDQYRSDGSQKSNRYRLQIEGGDKLSLPHDSYDIAPGQGCHASPDTGVRPRTTTEPKKESPLLPSRMESAHTAHPSKECGSGFLVSDLVFPQNLLPVERSQSEQNICALIDPKEAQQVLDEWAGIISAGKIHTSKLGCLRGLIKKVQEGAFTLEQGQKVSAARKKHQQFAVREEKAKAQLPLPASTDDNNSLVQRITALSKHDKKEPQIPDKH</sequence>
<gene>
    <name evidence="2" type="ORF">MNBD_GAMMA26-399</name>
</gene>
<feature type="compositionally biased region" description="Basic and acidic residues" evidence="1">
    <location>
        <begin position="210"/>
        <end position="223"/>
    </location>
</feature>
<dbReference type="AlphaFoldDB" id="A0A3B1BQ85"/>
<organism evidence="2">
    <name type="scientific">hydrothermal vent metagenome</name>
    <dbReference type="NCBI Taxonomy" id="652676"/>
    <lineage>
        <taxon>unclassified sequences</taxon>
        <taxon>metagenomes</taxon>
        <taxon>ecological metagenomes</taxon>
    </lineage>
</organism>
<name>A0A3B1BQ85_9ZZZZ</name>